<dbReference type="PROSITE" id="PS51891">
    <property type="entry name" value="CENP_V_GFA"/>
    <property type="match status" value="1"/>
</dbReference>
<dbReference type="EMBL" id="CP064782">
    <property type="protein sequence ID" value="QWT49275.1"/>
    <property type="molecule type" value="Genomic_DNA"/>
</dbReference>
<name>A0A975XUZ4_9RHOO</name>
<dbReference type="KEGG" id="aiq:Azoinq_01245"/>
<dbReference type="InterPro" id="IPR052355">
    <property type="entry name" value="CENP-V-like"/>
</dbReference>
<reference evidence="2" key="1">
    <citation type="submission" date="2020-11" db="EMBL/GenBank/DDBJ databases">
        <title>Azospira inquinata sp. nov.</title>
        <authorList>
            <person name="Moe W.M."/>
            <person name="Mikes M.C."/>
        </authorList>
    </citation>
    <scope>NUCLEOTIDE SEQUENCE</scope>
    <source>
        <strain evidence="2">Azo-3</strain>
    </source>
</reference>
<protein>
    <submittedName>
        <fullName evidence="2">GFA family protein</fullName>
    </submittedName>
</protein>
<evidence type="ECO:0000259" key="1">
    <source>
        <dbReference type="PROSITE" id="PS51891"/>
    </source>
</evidence>
<dbReference type="Proteomes" id="UP000683428">
    <property type="component" value="Chromosome"/>
</dbReference>
<dbReference type="PANTHER" id="PTHR28620">
    <property type="entry name" value="CENTROMERE PROTEIN V"/>
    <property type="match status" value="1"/>
</dbReference>
<dbReference type="RefSeq" id="WP_216127683.1">
    <property type="nucleotide sequence ID" value="NZ_CP064782.1"/>
</dbReference>
<dbReference type="GO" id="GO:0016846">
    <property type="term" value="F:carbon-sulfur lyase activity"/>
    <property type="evidence" value="ECO:0007669"/>
    <property type="project" value="InterPro"/>
</dbReference>
<feature type="domain" description="CENP-V/GFA" evidence="1">
    <location>
        <begin position="3"/>
        <end position="110"/>
    </location>
</feature>
<evidence type="ECO:0000313" key="3">
    <source>
        <dbReference type="Proteomes" id="UP000683428"/>
    </source>
</evidence>
<gene>
    <name evidence="2" type="ORF">Azoinq_01245</name>
</gene>
<dbReference type="Pfam" id="PF04828">
    <property type="entry name" value="GFA"/>
    <property type="match status" value="1"/>
</dbReference>
<dbReference type="InterPro" id="IPR006913">
    <property type="entry name" value="CENP-V/GFA"/>
</dbReference>
<evidence type="ECO:0000313" key="2">
    <source>
        <dbReference type="EMBL" id="QWT49275.1"/>
    </source>
</evidence>
<sequence length="114" mass="12428">MKYKGSCHCGQVAFEVEGELTQVIKCNCSICSKKGALQWGVSPANFHLVTSVENIATYTFGGQTIKHRFCPTCGIHTFAEGVLSGRSMVMVNARCLEDVELSSLPVKHFDGRSL</sequence>
<proteinExistence type="predicted"/>
<keyword evidence="3" id="KW-1185">Reference proteome</keyword>
<accession>A0A975XUZ4</accession>
<organism evidence="2 3">
    <name type="scientific">Azospira inquinata</name>
    <dbReference type="NCBI Taxonomy" id="2785627"/>
    <lineage>
        <taxon>Bacteria</taxon>
        <taxon>Pseudomonadati</taxon>
        <taxon>Pseudomonadota</taxon>
        <taxon>Betaproteobacteria</taxon>
        <taxon>Rhodocyclales</taxon>
        <taxon>Rhodocyclaceae</taxon>
        <taxon>Azospira</taxon>
    </lineage>
</organism>
<dbReference type="PANTHER" id="PTHR28620:SF1">
    <property type="entry name" value="CENP-V_GFA DOMAIN-CONTAINING PROTEIN"/>
    <property type="match status" value="1"/>
</dbReference>
<dbReference type="AlphaFoldDB" id="A0A975XUZ4"/>